<accession>A0A8S3QEB7</accession>
<reference evidence="4" key="1">
    <citation type="submission" date="2021-03" db="EMBL/GenBank/DDBJ databases">
        <authorList>
            <person name="Bekaert M."/>
        </authorList>
    </citation>
    <scope>NUCLEOTIDE SEQUENCE</scope>
</reference>
<evidence type="ECO:0000313" key="5">
    <source>
        <dbReference type="Proteomes" id="UP000683360"/>
    </source>
</evidence>
<protein>
    <recommendedName>
        <fullName evidence="3">CABIT domain-containing protein</fullName>
    </recommendedName>
</protein>
<comment type="caution">
    <text evidence="4">The sequence shown here is derived from an EMBL/GenBank/DDBJ whole genome shotgun (WGS) entry which is preliminary data.</text>
</comment>
<dbReference type="Pfam" id="PF12736">
    <property type="entry name" value="CABIT"/>
    <property type="match status" value="1"/>
</dbReference>
<keyword evidence="1" id="KW-0597">Phosphoprotein</keyword>
<organism evidence="4 5">
    <name type="scientific">Mytilus edulis</name>
    <name type="common">Blue mussel</name>
    <dbReference type="NCBI Taxonomy" id="6550"/>
    <lineage>
        <taxon>Eukaryota</taxon>
        <taxon>Metazoa</taxon>
        <taxon>Spiralia</taxon>
        <taxon>Lophotrochozoa</taxon>
        <taxon>Mollusca</taxon>
        <taxon>Bivalvia</taxon>
        <taxon>Autobranchia</taxon>
        <taxon>Pteriomorphia</taxon>
        <taxon>Mytilida</taxon>
        <taxon>Mytiloidea</taxon>
        <taxon>Mytilidae</taxon>
        <taxon>Mytilinae</taxon>
        <taxon>Mytilus</taxon>
    </lineage>
</organism>
<dbReference type="EMBL" id="CAJPWZ010000460">
    <property type="protein sequence ID" value="CAG2193547.1"/>
    <property type="molecule type" value="Genomic_DNA"/>
</dbReference>
<feature type="compositionally biased region" description="Low complexity" evidence="2">
    <location>
        <begin position="404"/>
        <end position="413"/>
    </location>
</feature>
<feature type="compositionally biased region" description="Polar residues" evidence="2">
    <location>
        <begin position="834"/>
        <end position="845"/>
    </location>
</feature>
<feature type="domain" description="CABIT" evidence="3">
    <location>
        <begin position="37"/>
        <end position="283"/>
    </location>
</feature>
<evidence type="ECO:0000256" key="2">
    <source>
        <dbReference type="SAM" id="MobiDB-lite"/>
    </source>
</evidence>
<evidence type="ECO:0000256" key="1">
    <source>
        <dbReference type="ARBA" id="ARBA00022553"/>
    </source>
</evidence>
<sequence length="1392" mass="155852">MNPSWGYEEGVYNLQEICYKHPPPVVVHCDIASSEVTPGSSSFDLSQPLLIYRQRNINKINAQNVQRDLFRETGPPLVIPEDYKGWFAVLQKKRINPATLGHNVMEYKLVSDLSNSDTETFLIGGSEQVHALQVSISCDGKSQHQQRGLFPGEVLRKGKIYVGESKRKSGIFRRSKLKQEYYLLCTDECEREILLPFNQKGVFYTLTTQSVRMPCPVLHMKDILDKKYLPATTKLLFGRMPIAECGFTGILRLEHSHFERSVIACTTSEKNIFVELPINCSLKFRIFEMNDDVVQSDLYKRAFALCNEKAYLYMSGIKVNHSINETVLSEDEVATDLPPSPHILRTKKQDPSTDDNRESGYIEMRDSLELSEEASYIDMKESLSCSSSISIDFDEMDYVLPSGRNSLHNSLRRSNSRDNSKTNTLTKHQSYRSPPPVCSPPPLPTACAGSPDHSYIDLDSGISDGIPTNTSRDRVSVRIDKVHSDKIYDIPRIPRRLSAPEPTDIYAMSVTRPTSLDIVPEANLGEAINYENFSILREVVPKPCGTLRPGQTRKPLEPIYSDVPSNTSIHNVLEPEEHLNDSQAKDTKTITTVVVETETLSVIQDFSNNNCDVKTKHKIENETPSFVSTNDKSKVPNCEDDEKILNEEINAPHCPENENTSTLNEKIDVPHFQDDEITSALKEKIDVPHFQDHEITSALNEKIDVPKCQDDENTSTLNEEIDVPQCQDDENTSTLNAEKDVPECQGDDQVLPLNEKIDVTHGQNNDKVSPLHEGTDISSPNIAVAREKQLGTDKNEKLDENESLCKSETRNQILEQCDKVRTSIDTKHDEQTSESESMNTEQSTRMADVVLSESTSAVTELISSDAPSDDIKINLDTKYCNTKWCEHEIEEFNACSNHTIITTFTQDMEVNSVKNKTSSTISKDIVCELDSSITNDDNNMSEQLIKSLSHVCPSTKNNGNDIELQSENIASALQGHASDSYIKDHITTSEYDKISKSNTPFNIVSQPFNTKDNSHETSIEKLTINVSHMYDDVQATVTPPPSACLVKPLSGTMSDNNFPTSSHHNADHKQIPNPDKSVTSFSITNSVTNESNSEIDRSTTDTKFDSYAIKASNSCFENNEQKSAPVSGNINALDEKQLSESSNTDKLMSHFENDKVQGEINTSKCSELEVQSAKMIKQIGVECLDKTKEETCQMQSIIHTETKVSDNSIQQPQQSESEQTHLKTFISEGQNSVVEIVRDNIHSSIRQSNHGACQETNDAERETISLILENVQSSISSYNSPKSDNESLISNIHEEVCNEHIEVKIDDEDDFCNISTSEIVAGFKKLGIRKSVIDIVQQRSLRGSNLKDNQNLGDIFPGISCIDKRKISMFLQGMMQSSDSSGKHNPTEPIWV</sequence>
<dbReference type="OrthoDB" id="6076990at2759"/>
<feature type="region of interest" description="Disordered" evidence="2">
    <location>
        <begin position="332"/>
        <end position="362"/>
    </location>
</feature>
<dbReference type="InterPro" id="IPR025946">
    <property type="entry name" value="CABIT_dom"/>
</dbReference>
<evidence type="ECO:0000259" key="3">
    <source>
        <dbReference type="Pfam" id="PF12736"/>
    </source>
</evidence>
<dbReference type="PANTHER" id="PTHR14454">
    <property type="entry name" value="GRB2-ASSOCIATED AND REGULATOR OF MAPK PROTEIN FAMILY MEMBER"/>
    <property type="match status" value="1"/>
</dbReference>
<feature type="compositionally biased region" description="Basic and acidic residues" evidence="2">
    <location>
        <begin position="347"/>
        <end position="362"/>
    </location>
</feature>
<dbReference type="Proteomes" id="UP000683360">
    <property type="component" value="Unassembled WGS sequence"/>
</dbReference>
<keyword evidence="5" id="KW-1185">Reference proteome</keyword>
<feature type="region of interest" description="Disordered" evidence="2">
    <location>
        <begin position="404"/>
        <end position="451"/>
    </location>
</feature>
<gene>
    <name evidence="4" type="ORF">MEDL_8618</name>
</gene>
<name>A0A8S3QEB7_MYTED</name>
<feature type="region of interest" description="Disordered" evidence="2">
    <location>
        <begin position="1056"/>
        <end position="1081"/>
    </location>
</feature>
<dbReference type="PANTHER" id="PTHR14454:SF11">
    <property type="entry name" value="SERRANO, ISOFORM F"/>
    <property type="match status" value="1"/>
</dbReference>
<feature type="compositionally biased region" description="Pro residues" evidence="2">
    <location>
        <begin position="433"/>
        <end position="444"/>
    </location>
</feature>
<feature type="region of interest" description="Disordered" evidence="2">
    <location>
        <begin position="824"/>
        <end position="845"/>
    </location>
</feature>
<dbReference type="InterPro" id="IPR052281">
    <property type="entry name" value="GAREM"/>
</dbReference>
<evidence type="ECO:0000313" key="4">
    <source>
        <dbReference type="EMBL" id="CAG2193547.1"/>
    </source>
</evidence>
<proteinExistence type="predicted"/>
<feature type="compositionally biased region" description="Polar residues" evidence="2">
    <location>
        <begin position="421"/>
        <end position="432"/>
    </location>
</feature>